<dbReference type="InterPro" id="IPR011049">
    <property type="entry name" value="Serralysin-like_metalloprot_C"/>
</dbReference>
<feature type="chain" id="PRO_5008048987" evidence="4">
    <location>
        <begin position="20"/>
        <end position="333"/>
    </location>
</feature>
<dbReference type="Gene3D" id="2.150.10.10">
    <property type="entry name" value="Serralysin-like metalloprotease, C-terminal"/>
    <property type="match status" value="3"/>
</dbReference>
<dbReference type="GO" id="GO:0005509">
    <property type="term" value="F:calcium ion binding"/>
    <property type="evidence" value="ECO:0007669"/>
    <property type="project" value="InterPro"/>
</dbReference>
<dbReference type="SUPFAM" id="SSF51120">
    <property type="entry name" value="beta-Roll"/>
    <property type="match status" value="2"/>
</dbReference>
<dbReference type="PRINTS" id="PR00313">
    <property type="entry name" value="CABNDNGRPT"/>
</dbReference>
<dbReference type="PANTHER" id="PTHR38340">
    <property type="entry name" value="S-LAYER PROTEIN"/>
    <property type="match status" value="1"/>
</dbReference>
<dbReference type="PATRIC" id="fig|1003181.4.peg.3001"/>
<evidence type="ECO:0000256" key="1">
    <source>
        <dbReference type="ARBA" id="ARBA00004613"/>
    </source>
</evidence>
<evidence type="ECO:0000313" key="5">
    <source>
        <dbReference type="EMBL" id="OAD21904.1"/>
    </source>
</evidence>
<dbReference type="AlphaFoldDB" id="A0A176S1S6"/>
<sequence>MKKLIVLFVSMFYTTVGWSAAVNVSLNTAQNTVNVGDTFTVELLATIPDPVLGWGIDVGFDDTQLELVGGPIVVEPWAQGQSPDGDDLTGLAFPDPVSGANVILALFSFKAIAVGEVTLEPSVTPGDLTEGFALANQPLPGVFADVTFNSLDLIIQDSVIDEKCALIVKNNRCTITGSRASETLVGTNGNDIICGLGGNDTLYGLEGDDILCGGKGNDTLHGGDGNDQIQGQAGRDKLYGENGKDILEGGDGIDILIGGDDDDLLQGNAGMDLLLGKSGSDVLEGGDGNDWIFGGDGNDFLFGEDDNDYLHGMRGSDTCDGGVGRNLLVSCEN</sequence>
<dbReference type="PANTHER" id="PTHR38340:SF1">
    <property type="entry name" value="S-LAYER PROTEIN"/>
    <property type="match status" value="1"/>
</dbReference>
<keyword evidence="2" id="KW-0964">Secreted</keyword>
<reference evidence="5 6" key="1">
    <citation type="submission" date="2016-05" db="EMBL/GenBank/DDBJ databases">
        <title>Single-cell genome of chain-forming Candidatus Thiomargarita nelsonii and comparison to other large sulfur-oxidizing bacteria.</title>
        <authorList>
            <person name="Winkel M."/>
            <person name="Salman V."/>
            <person name="Woyke T."/>
            <person name="Schulz-Vogt H."/>
            <person name="Richter M."/>
            <person name="Flood B."/>
            <person name="Bailey J."/>
            <person name="Amann R."/>
            <person name="Mussmann M."/>
        </authorList>
    </citation>
    <scope>NUCLEOTIDE SEQUENCE [LARGE SCALE GENOMIC DNA]</scope>
    <source>
        <strain evidence="5 6">THI036</strain>
    </source>
</reference>
<dbReference type="InterPro" id="IPR018511">
    <property type="entry name" value="Hemolysin-typ_Ca-bd_CS"/>
</dbReference>
<comment type="caution">
    <text evidence="5">The sequence shown here is derived from an EMBL/GenBank/DDBJ whole genome shotgun (WGS) entry which is preliminary data.</text>
</comment>
<dbReference type="Proteomes" id="UP000076962">
    <property type="component" value="Unassembled WGS sequence"/>
</dbReference>
<dbReference type="EMBL" id="LUTY01001305">
    <property type="protein sequence ID" value="OAD21904.1"/>
    <property type="molecule type" value="Genomic_DNA"/>
</dbReference>
<comment type="subcellular location">
    <subcellularLocation>
        <location evidence="1">Secreted</location>
    </subcellularLocation>
</comment>
<keyword evidence="3" id="KW-0106">Calcium</keyword>
<keyword evidence="4" id="KW-0732">Signal</keyword>
<feature type="signal peptide" evidence="4">
    <location>
        <begin position="1"/>
        <end position="19"/>
    </location>
</feature>
<dbReference type="PROSITE" id="PS00330">
    <property type="entry name" value="HEMOLYSIN_CALCIUM"/>
    <property type="match status" value="4"/>
</dbReference>
<organism evidence="5 6">
    <name type="scientific">Candidatus Thiomargarita nelsonii</name>
    <dbReference type="NCBI Taxonomy" id="1003181"/>
    <lineage>
        <taxon>Bacteria</taxon>
        <taxon>Pseudomonadati</taxon>
        <taxon>Pseudomonadota</taxon>
        <taxon>Gammaproteobacteria</taxon>
        <taxon>Thiotrichales</taxon>
        <taxon>Thiotrichaceae</taxon>
        <taxon>Thiomargarita</taxon>
    </lineage>
</organism>
<gene>
    <name evidence="5" type="ORF">THIOM_002312</name>
</gene>
<evidence type="ECO:0000256" key="4">
    <source>
        <dbReference type="SAM" id="SignalP"/>
    </source>
</evidence>
<evidence type="ECO:0000256" key="2">
    <source>
        <dbReference type="ARBA" id="ARBA00022525"/>
    </source>
</evidence>
<accession>A0A176S1S6</accession>
<dbReference type="GO" id="GO:0005576">
    <property type="term" value="C:extracellular region"/>
    <property type="evidence" value="ECO:0007669"/>
    <property type="project" value="UniProtKB-SubCell"/>
</dbReference>
<proteinExistence type="predicted"/>
<keyword evidence="6" id="KW-1185">Reference proteome</keyword>
<dbReference type="InterPro" id="IPR001343">
    <property type="entry name" value="Hemolysn_Ca-bd"/>
</dbReference>
<dbReference type="Pfam" id="PF00353">
    <property type="entry name" value="HemolysinCabind"/>
    <property type="match status" value="3"/>
</dbReference>
<evidence type="ECO:0000313" key="6">
    <source>
        <dbReference type="Proteomes" id="UP000076962"/>
    </source>
</evidence>
<name>A0A176S1S6_9GAMM</name>
<protein>
    <submittedName>
        <fullName evidence="5">Hemolysin-type calcium-binding region protein</fullName>
    </submittedName>
</protein>
<evidence type="ECO:0000256" key="3">
    <source>
        <dbReference type="ARBA" id="ARBA00022837"/>
    </source>
</evidence>
<dbReference type="InterPro" id="IPR050557">
    <property type="entry name" value="RTX_toxin/Mannuronan_C5-epim"/>
</dbReference>